<name>A0A9P6BVJ3_9AGAR</name>
<dbReference type="EMBL" id="MU152226">
    <property type="protein sequence ID" value="KAF9440842.1"/>
    <property type="molecule type" value="Genomic_DNA"/>
</dbReference>
<feature type="domain" description="GH16" evidence="3">
    <location>
        <begin position="28"/>
        <end position="285"/>
    </location>
</feature>
<dbReference type="InterPro" id="IPR013320">
    <property type="entry name" value="ConA-like_dom_sf"/>
</dbReference>
<organism evidence="4 5">
    <name type="scientific">Macrolepiota fuliginosa MF-IS2</name>
    <dbReference type="NCBI Taxonomy" id="1400762"/>
    <lineage>
        <taxon>Eukaryota</taxon>
        <taxon>Fungi</taxon>
        <taxon>Dikarya</taxon>
        <taxon>Basidiomycota</taxon>
        <taxon>Agaricomycotina</taxon>
        <taxon>Agaricomycetes</taxon>
        <taxon>Agaricomycetidae</taxon>
        <taxon>Agaricales</taxon>
        <taxon>Agaricineae</taxon>
        <taxon>Agaricaceae</taxon>
        <taxon>Macrolepiota</taxon>
    </lineage>
</organism>
<dbReference type="Gene3D" id="2.60.120.200">
    <property type="match status" value="1"/>
</dbReference>
<reference evidence="4" key="1">
    <citation type="submission" date="2020-11" db="EMBL/GenBank/DDBJ databases">
        <authorList>
            <consortium name="DOE Joint Genome Institute"/>
            <person name="Ahrendt S."/>
            <person name="Riley R."/>
            <person name="Andreopoulos W."/>
            <person name="Labutti K."/>
            <person name="Pangilinan J."/>
            <person name="Ruiz-Duenas F.J."/>
            <person name="Barrasa J.M."/>
            <person name="Sanchez-Garcia M."/>
            <person name="Camarero S."/>
            <person name="Miyauchi S."/>
            <person name="Serrano A."/>
            <person name="Linde D."/>
            <person name="Babiker R."/>
            <person name="Drula E."/>
            <person name="Ayuso-Fernandez I."/>
            <person name="Pacheco R."/>
            <person name="Padilla G."/>
            <person name="Ferreira P."/>
            <person name="Barriuso J."/>
            <person name="Kellner H."/>
            <person name="Castanera R."/>
            <person name="Alfaro M."/>
            <person name="Ramirez L."/>
            <person name="Pisabarro A.G."/>
            <person name="Kuo A."/>
            <person name="Tritt A."/>
            <person name="Lipzen A."/>
            <person name="He G."/>
            <person name="Yan M."/>
            <person name="Ng V."/>
            <person name="Cullen D."/>
            <person name="Martin F."/>
            <person name="Rosso M.-N."/>
            <person name="Henrissat B."/>
            <person name="Hibbett D."/>
            <person name="Martinez A.T."/>
            <person name="Grigoriev I.V."/>
        </authorList>
    </citation>
    <scope>NUCLEOTIDE SEQUENCE</scope>
    <source>
        <strain evidence="4">MF-IS2</strain>
    </source>
</reference>
<feature type="signal peptide" evidence="2">
    <location>
        <begin position="1"/>
        <end position="21"/>
    </location>
</feature>
<dbReference type="SUPFAM" id="SSF49899">
    <property type="entry name" value="Concanavalin A-like lectins/glucanases"/>
    <property type="match status" value="1"/>
</dbReference>
<proteinExistence type="predicted"/>
<protein>
    <submittedName>
        <fullName evidence="4">Glycoside hydrolase family 16 protein</fullName>
    </submittedName>
</protein>
<accession>A0A9P6BVJ3</accession>
<keyword evidence="1" id="KW-0472">Membrane</keyword>
<dbReference type="GO" id="GO:0009251">
    <property type="term" value="P:glucan catabolic process"/>
    <property type="evidence" value="ECO:0007669"/>
    <property type="project" value="TreeGrafter"/>
</dbReference>
<dbReference type="InterPro" id="IPR000757">
    <property type="entry name" value="Beta-glucanase-like"/>
</dbReference>
<dbReference type="AlphaFoldDB" id="A0A9P6BVJ3"/>
<evidence type="ECO:0000313" key="4">
    <source>
        <dbReference type="EMBL" id="KAF9440842.1"/>
    </source>
</evidence>
<dbReference type="CDD" id="cd02181">
    <property type="entry name" value="GH16_fungal_Lam16A_glucanase"/>
    <property type="match status" value="1"/>
</dbReference>
<evidence type="ECO:0000259" key="3">
    <source>
        <dbReference type="PROSITE" id="PS51762"/>
    </source>
</evidence>
<keyword evidence="2" id="KW-0732">Signal</keyword>
<dbReference type="Proteomes" id="UP000807342">
    <property type="component" value="Unassembled WGS sequence"/>
</dbReference>
<evidence type="ECO:0000313" key="5">
    <source>
        <dbReference type="Proteomes" id="UP000807342"/>
    </source>
</evidence>
<dbReference type="Pfam" id="PF26113">
    <property type="entry name" value="GH16_XgeA"/>
    <property type="match status" value="1"/>
</dbReference>
<dbReference type="FunFam" id="2.60.120.200:FF:000179">
    <property type="entry name" value="Unplaced genomic scaffold supercont1.19, whole genome shotgun sequence"/>
    <property type="match status" value="1"/>
</dbReference>
<keyword evidence="5" id="KW-1185">Reference proteome</keyword>
<evidence type="ECO:0000256" key="2">
    <source>
        <dbReference type="SAM" id="SignalP"/>
    </source>
</evidence>
<dbReference type="InterPro" id="IPR050546">
    <property type="entry name" value="Glycosyl_Hydrlase_16"/>
</dbReference>
<gene>
    <name evidence="4" type="ORF">P691DRAFT_715445</name>
</gene>
<dbReference type="PANTHER" id="PTHR10963:SF24">
    <property type="entry name" value="GLYCOSIDASE C21B10.07-RELATED"/>
    <property type="match status" value="1"/>
</dbReference>
<dbReference type="OrthoDB" id="192832at2759"/>
<feature type="transmembrane region" description="Helical" evidence="1">
    <location>
        <begin position="350"/>
        <end position="370"/>
    </location>
</feature>
<keyword evidence="1" id="KW-0812">Transmembrane</keyword>
<feature type="chain" id="PRO_5040246093" evidence="2">
    <location>
        <begin position="22"/>
        <end position="371"/>
    </location>
</feature>
<sequence length="371" mass="38855">MFSALRIFALMGVLGAAGVRGAQYGLAKDYSGPSFFNDWVFYDHFDDTMNGDTIFVSAANASSQHLAFVDPGTNRAIIKVDNTSFVPFNQKRDSVRISTKDTFGIGTVWVVDMWHAPFGCSVWPALWTFSPGAQWPAGGEIDIFEGINLHPTSQMGLHTTPGCTQVSPQQTSKIVNGTDCQGAAGCIVTNDNPASYGPAFAQANGGVFVTELAESGVSIWFFERANIPAGLTNNASTVDTSTLGTPMGNWPSGGCDISKFFLQQTLVFDITFCGDFAGSPQFFPQTCSGVCYTDYVINNGTSQYANAYFDVGYVRVFSSNVTGSGSGSGGNGTSSGGAGSSGSSGGMPRLSVFGGIGGLVAGVVMVVYCLV</sequence>
<keyword evidence="4" id="KW-0378">Hydrolase</keyword>
<dbReference type="PROSITE" id="PS51762">
    <property type="entry name" value="GH16_2"/>
    <property type="match status" value="1"/>
</dbReference>
<keyword evidence="1" id="KW-1133">Transmembrane helix</keyword>
<dbReference type="PANTHER" id="PTHR10963">
    <property type="entry name" value="GLYCOSYL HYDROLASE-RELATED"/>
    <property type="match status" value="1"/>
</dbReference>
<dbReference type="GO" id="GO:0004553">
    <property type="term" value="F:hydrolase activity, hydrolyzing O-glycosyl compounds"/>
    <property type="evidence" value="ECO:0007669"/>
    <property type="project" value="InterPro"/>
</dbReference>
<comment type="caution">
    <text evidence="4">The sequence shown here is derived from an EMBL/GenBank/DDBJ whole genome shotgun (WGS) entry which is preliminary data.</text>
</comment>
<evidence type="ECO:0000256" key="1">
    <source>
        <dbReference type="SAM" id="Phobius"/>
    </source>
</evidence>